<name>A0AA38YG53_9EURO</name>
<feature type="compositionally biased region" description="Pro residues" evidence="1">
    <location>
        <begin position="1"/>
        <end position="11"/>
    </location>
</feature>
<dbReference type="InterPro" id="IPR000073">
    <property type="entry name" value="AB_hydrolase_1"/>
</dbReference>
<dbReference type="AlphaFoldDB" id="A0AA38YG53"/>
<evidence type="ECO:0000256" key="1">
    <source>
        <dbReference type="SAM" id="MobiDB-lite"/>
    </source>
</evidence>
<comment type="caution">
    <text evidence="3">The sequence shown here is derived from an EMBL/GenBank/DDBJ whole genome shotgun (WGS) entry which is preliminary data.</text>
</comment>
<organism evidence="3 4">
    <name type="scientific">Knufia peltigerae</name>
    <dbReference type="NCBI Taxonomy" id="1002370"/>
    <lineage>
        <taxon>Eukaryota</taxon>
        <taxon>Fungi</taxon>
        <taxon>Dikarya</taxon>
        <taxon>Ascomycota</taxon>
        <taxon>Pezizomycotina</taxon>
        <taxon>Eurotiomycetes</taxon>
        <taxon>Chaetothyriomycetidae</taxon>
        <taxon>Chaetothyriales</taxon>
        <taxon>Trichomeriaceae</taxon>
        <taxon>Knufia</taxon>
    </lineage>
</organism>
<protein>
    <recommendedName>
        <fullName evidence="2">AB hydrolase-1 domain-containing protein</fullName>
    </recommendedName>
</protein>
<dbReference type="InterPro" id="IPR050228">
    <property type="entry name" value="Carboxylesterase_BioH"/>
</dbReference>
<feature type="compositionally biased region" description="Gly residues" evidence="1">
    <location>
        <begin position="72"/>
        <end position="82"/>
    </location>
</feature>
<accession>A0AA38YG53</accession>
<proteinExistence type="predicted"/>
<reference evidence="3" key="1">
    <citation type="submission" date="2022-10" db="EMBL/GenBank/DDBJ databases">
        <title>Culturing micro-colonial fungi from biological soil crusts in the Mojave desert and describing Neophaeococcomyces mojavensis, and introducing the new genera and species Taxawa tesnikishii.</title>
        <authorList>
            <person name="Kurbessoian T."/>
            <person name="Stajich J.E."/>
        </authorList>
    </citation>
    <scope>NUCLEOTIDE SEQUENCE</scope>
    <source>
        <strain evidence="3">TK_35</strain>
    </source>
</reference>
<dbReference type="Pfam" id="PF00561">
    <property type="entry name" value="Abhydrolase_1"/>
    <property type="match status" value="1"/>
</dbReference>
<feature type="region of interest" description="Disordered" evidence="1">
    <location>
        <begin position="1"/>
        <end position="33"/>
    </location>
</feature>
<gene>
    <name evidence="3" type="ORF">H2204_000070</name>
</gene>
<dbReference type="PANTHER" id="PTHR43194:SF2">
    <property type="entry name" value="PEROXISOMAL MEMBRANE PROTEIN LPX1"/>
    <property type="match status" value="1"/>
</dbReference>
<dbReference type="Gene3D" id="3.40.50.1820">
    <property type="entry name" value="alpha/beta hydrolase"/>
    <property type="match status" value="1"/>
</dbReference>
<feature type="domain" description="AB hydrolase-1" evidence="2">
    <location>
        <begin position="96"/>
        <end position="217"/>
    </location>
</feature>
<sequence length="372" mass="40531">MDTTIPIPPSPKDFEITRPLAIPKPNSKRTIPAPSRDPFTAHFGHAFPVPHMLTSDLGTTAVYSLPPAASSRGGGGGGGAGGHSSSSSPSATTRRVLLIHGLNTPALGMLSLARAIQNLDAAGDTHVVLFDLWGHGLSSTPLLAHTPHVFHLQILQVLSFMKWPSAELVGYSFGACVVVSFAQHHPWTVRSAVLLAPAGLLDQTTFSRRMRELLNNDSSSTTGREEEEQEAAECVLEFLEGGTLQVPVDWKERSRRGEVVAEALKDWELREHQGYRQSVLSMFRDGAAYGCEKLFENFAQCPSFQKLAVVAELDPVCNKEKLAGLGIENVEVVEKQGHAFVRTASDQVASIIHRFWSRLEQQEVRAGELRTT</sequence>
<dbReference type="PANTHER" id="PTHR43194">
    <property type="entry name" value="HYDROLASE ALPHA/BETA FOLD FAMILY"/>
    <property type="match status" value="1"/>
</dbReference>
<dbReference type="Proteomes" id="UP001172681">
    <property type="component" value="Unassembled WGS sequence"/>
</dbReference>
<evidence type="ECO:0000313" key="3">
    <source>
        <dbReference type="EMBL" id="KAJ9647441.1"/>
    </source>
</evidence>
<evidence type="ECO:0000259" key="2">
    <source>
        <dbReference type="Pfam" id="PF00561"/>
    </source>
</evidence>
<dbReference type="SUPFAM" id="SSF53474">
    <property type="entry name" value="alpha/beta-Hydrolases"/>
    <property type="match status" value="1"/>
</dbReference>
<dbReference type="EMBL" id="JAPDRN010000001">
    <property type="protein sequence ID" value="KAJ9647441.1"/>
    <property type="molecule type" value="Genomic_DNA"/>
</dbReference>
<keyword evidence="4" id="KW-1185">Reference proteome</keyword>
<feature type="region of interest" description="Disordered" evidence="1">
    <location>
        <begin position="68"/>
        <end position="90"/>
    </location>
</feature>
<evidence type="ECO:0000313" key="4">
    <source>
        <dbReference type="Proteomes" id="UP001172681"/>
    </source>
</evidence>
<dbReference type="InterPro" id="IPR029058">
    <property type="entry name" value="AB_hydrolase_fold"/>
</dbReference>